<evidence type="ECO:0000313" key="8">
    <source>
        <dbReference type="EMBL" id="EON98433.1"/>
    </source>
</evidence>
<evidence type="ECO:0000256" key="7">
    <source>
        <dbReference type="SAM" id="MobiDB-lite"/>
    </source>
</evidence>
<dbReference type="RefSeq" id="XP_007916778.1">
    <property type="nucleotide sequence ID" value="XM_007918587.1"/>
</dbReference>
<keyword evidence="3" id="KW-0689">Ribosomal protein</keyword>
<dbReference type="GeneID" id="19326662"/>
<accession>R8BGI1</accession>
<evidence type="ECO:0000256" key="1">
    <source>
        <dbReference type="ARBA" id="ARBA00004173"/>
    </source>
</evidence>
<keyword evidence="4" id="KW-0496">Mitochondrion</keyword>
<dbReference type="Gene3D" id="3.30.780.10">
    <property type="entry name" value="SUI1-like domain"/>
    <property type="match status" value="1"/>
</dbReference>
<evidence type="ECO:0000313" key="9">
    <source>
        <dbReference type="Proteomes" id="UP000014074"/>
    </source>
</evidence>
<dbReference type="HOGENOM" id="CLU_121541_1_0_1"/>
<feature type="compositionally biased region" description="Low complexity" evidence="7">
    <location>
        <begin position="23"/>
        <end position="46"/>
    </location>
</feature>
<dbReference type="KEGG" id="tmn:UCRPA7_6045"/>
<dbReference type="GO" id="GO:0006412">
    <property type="term" value="P:translation"/>
    <property type="evidence" value="ECO:0007669"/>
    <property type="project" value="InterPro"/>
</dbReference>
<comment type="subcellular location">
    <subcellularLocation>
        <location evidence="1">Mitochondrion</location>
    </subcellularLocation>
</comment>
<dbReference type="GO" id="GO:0005762">
    <property type="term" value="C:mitochondrial large ribosomal subunit"/>
    <property type="evidence" value="ECO:0007669"/>
    <property type="project" value="TreeGrafter"/>
</dbReference>
<dbReference type="Proteomes" id="UP000014074">
    <property type="component" value="Unassembled WGS sequence"/>
</dbReference>
<name>R8BGI1_PHAM7</name>
<evidence type="ECO:0000256" key="3">
    <source>
        <dbReference type="ARBA" id="ARBA00022980"/>
    </source>
</evidence>
<dbReference type="Pfam" id="PF05046">
    <property type="entry name" value="Img2"/>
    <property type="match status" value="1"/>
</dbReference>
<evidence type="ECO:0000256" key="4">
    <source>
        <dbReference type="ARBA" id="ARBA00023128"/>
    </source>
</evidence>
<keyword evidence="9" id="KW-1185">Reference proteome</keyword>
<dbReference type="eggNOG" id="KOG4034">
    <property type="taxonomic scope" value="Eukaryota"/>
</dbReference>
<dbReference type="PANTHER" id="PTHR13477:SF0">
    <property type="entry name" value="LARGE RIBOSOMAL SUBUNIT PROTEIN ML49"/>
    <property type="match status" value="1"/>
</dbReference>
<evidence type="ECO:0000256" key="5">
    <source>
        <dbReference type="ARBA" id="ARBA00023274"/>
    </source>
</evidence>
<evidence type="ECO:0000256" key="2">
    <source>
        <dbReference type="ARBA" id="ARBA00005677"/>
    </source>
</evidence>
<reference evidence="9" key="1">
    <citation type="journal article" date="2013" name="Genome Announc.">
        <title>Draft genome sequence of the ascomycete Phaeoacremonium aleophilum strain UCR-PA7, a causal agent of the esca disease complex in grapevines.</title>
        <authorList>
            <person name="Blanco-Ulate B."/>
            <person name="Rolshausen P."/>
            <person name="Cantu D."/>
        </authorList>
    </citation>
    <scope>NUCLEOTIDE SEQUENCE [LARGE SCALE GENOMIC DNA]</scope>
    <source>
        <strain evidence="9">UCR-PA7</strain>
    </source>
</reference>
<dbReference type="PANTHER" id="PTHR13477">
    <property type="entry name" value="MITOCHONDRIAL 39S RIBOSOMAL PROTEIN L49"/>
    <property type="match status" value="1"/>
</dbReference>
<gene>
    <name evidence="8" type="ORF">UCRPA7_6045</name>
</gene>
<protein>
    <recommendedName>
        <fullName evidence="6">Large ribosomal subunit protein mL49</fullName>
    </recommendedName>
</protein>
<dbReference type="InterPro" id="IPR007740">
    <property type="entry name" value="Ribosomal_mL49"/>
</dbReference>
<proteinExistence type="inferred from homology"/>
<dbReference type="GO" id="GO:0003735">
    <property type="term" value="F:structural constituent of ribosome"/>
    <property type="evidence" value="ECO:0007669"/>
    <property type="project" value="InterPro"/>
</dbReference>
<dbReference type="AlphaFoldDB" id="R8BGI1"/>
<evidence type="ECO:0000256" key="6">
    <source>
        <dbReference type="ARBA" id="ARBA00035191"/>
    </source>
</evidence>
<feature type="region of interest" description="Disordered" evidence="7">
    <location>
        <begin position="23"/>
        <end position="68"/>
    </location>
</feature>
<dbReference type="EMBL" id="KB933216">
    <property type="protein sequence ID" value="EON98433.1"/>
    <property type="molecule type" value="Genomic_DNA"/>
</dbReference>
<dbReference type="OrthoDB" id="19439at2759"/>
<organism evidence="8 9">
    <name type="scientific">Phaeoacremonium minimum (strain UCR-PA7)</name>
    <name type="common">Esca disease fungus</name>
    <name type="synonym">Togninia minima</name>
    <dbReference type="NCBI Taxonomy" id="1286976"/>
    <lineage>
        <taxon>Eukaryota</taxon>
        <taxon>Fungi</taxon>
        <taxon>Dikarya</taxon>
        <taxon>Ascomycota</taxon>
        <taxon>Pezizomycotina</taxon>
        <taxon>Sordariomycetes</taxon>
        <taxon>Sordariomycetidae</taxon>
        <taxon>Togniniales</taxon>
        <taxon>Togniniaceae</taxon>
        <taxon>Phaeoacremonium</taxon>
    </lineage>
</organism>
<feature type="compositionally biased region" description="Pro residues" evidence="7">
    <location>
        <begin position="47"/>
        <end position="62"/>
    </location>
</feature>
<keyword evidence="5" id="KW-0687">Ribonucleoprotein</keyword>
<sequence>MLRQIPSLQRTAPRLLTLSRPTVLSPSTLSSRSLTTATSSAEATAPTPSPAESPSSPLPTPPRQLSYLVSRTPSNNLSVYNLAKSGGTQKLTTVKKIAGDARALRREMVAELGFPMEEVNINPVTGHINVKGWHQEKIRAWLEARGF</sequence>
<comment type="similarity">
    <text evidence="2">Belongs to the mitochondrion-specific ribosomal protein mL49 family.</text>
</comment>